<evidence type="ECO:0000256" key="1">
    <source>
        <dbReference type="SAM" id="SignalP"/>
    </source>
</evidence>
<gene>
    <name evidence="2" type="ORF">NGM99_06385</name>
</gene>
<keyword evidence="3" id="KW-1185">Reference proteome</keyword>
<keyword evidence="1" id="KW-0732">Signal</keyword>
<dbReference type="PANTHER" id="PTHR39327:SF1">
    <property type="entry name" value="BLR5470 PROTEIN"/>
    <property type="match status" value="1"/>
</dbReference>
<dbReference type="EMBL" id="JAMXQS010000003">
    <property type="protein sequence ID" value="MCO6049415.1"/>
    <property type="molecule type" value="Genomic_DNA"/>
</dbReference>
<name>A0ABT1C5C3_9HYPH</name>
<dbReference type="PANTHER" id="PTHR39327">
    <property type="match status" value="1"/>
</dbReference>
<feature type="signal peptide" evidence="1">
    <location>
        <begin position="1"/>
        <end position="32"/>
    </location>
</feature>
<evidence type="ECO:0000313" key="2">
    <source>
        <dbReference type="EMBL" id="MCO6049415.1"/>
    </source>
</evidence>
<dbReference type="InterPro" id="IPR010319">
    <property type="entry name" value="Transglutaminase-like_Cys_pept"/>
</dbReference>
<dbReference type="Gene3D" id="3.10.620.30">
    <property type="match status" value="1"/>
</dbReference>
<organism evidence="2 3">
    <name type="scientific">Mesorhizobium liriopis</name>
    <dbReference type="NCBI Taxonomy" id="2953882"/>
    <lineage>
        <taxon>Bacteria</taxon>
        <taxon>Pseudomonadati</taxon>
        <taxon>Pseudomonadota</taxon>
        <taxon>Alphaproteobacteria</taxon>
        <taxon>Hyphomicrobiales</taxon>
        <taxon>Phyllobacteriaceae</taxon>
        <taxon>Mesorhizobium</taxon>
    </lineage>
</organism>
<feature type="chain" id="PRO_5047254133" evidence="1">
    <location>
        <begin position="33"/>
        <end position="209"/>
    </location>
</feature>
<dbReference type="Pfam" id="PF06035">
    <property type="entry name" value="Peptidase_C93"/>
    <property type="match status" value="1"/>
</dbReference>
<evidence type="ECO:0000313" key="3">
    <source>
        <dbReference type="Proteomes" id="UP001205906"/>
    </source>
</evidence>
<reference evidence="2 3" key="1">
    <citation type="submission" date="2022-06" db="EMBL/GenBank/DDBJ databases">
        <title>Mesorhizobium sp. strain RP14 Genome sequencing and assembly.</title>
        <authorList>
            <person name="Kim I."/>
        </authorList>
    </citation>
    <scope>NUCLEOTIDE SEQUENCE [LARGE SCALE GENOMIC DNA]</scope>
    <source>
        <strain evidence="3">RP14(2022)</strain>
    </source>
</reference>
<dbReference type="Proteomes" id="UP001205906">
    <property type="component" value="Unassembled WGS sequence"/>
</dbReference>
<protein>
    <submittedName>
        <fullName evidence="2">Transglutaminase-like cysteine peptidase</fullName>
    </submittedName>
</protein>
<sequence length="209" mass="22913">MNFSPRMVSASLRAKILLGLAISAMSGSVAYAAPMVTGGLTSQPIGHYDFCRKAPAECAIRSVGVAPETMTEQLWSELVSINDHVNKAVQPVNDIDLYGKDEVWAYPVESKGDCEDYVLEKRRELNEQGLSIANLLITVVKKPDGEGHAVLTVRTTDGDFILDNLTDAVRNWEDTGYRFLKRQSTENTGRWVAIREGQAPLVGSVQATK</sequence>
<proteinExistence type="predicted"/>
<comment type="caution">
    <text evidence="2">The sequence shown here is derived from an EMBL/GenBank/DDBJ whole genome shotgun (WGS) entry which is preliminary data.</text>
</comment>
<accession>A0ABT1C5C3</accession>